<comment type="caution">
    <text evidence="2">The sequence shown here is derived from an EMBL/GenBank/DDBJ whole genome shotgun (WGS) entry which is preliminary data.</text>
</comment>
<evidence type="ECO:0000313" key="3">
    <source>
        <dbReference type="Proteomes" id="UP001153050"/>
    </source>
</evidence>
<dbReference type="EMBL" id="CAKXZT010000131">
    <property type="protein sequence ID" value="CAH2402981.1"/>
    <property type="molecule type" value="Genomic_DNA"/>
</dbReference>
<proteinExistence type="predicted"/>
<reference evidence="2 3" key="1">
    <citation type="submission" date="2022-03" db="EMBL/GenBank/DDBJ databases">
        <authorList>
            <person name="Brunel B."/>
        </authorList>
    </citation>
    <scope>NUCLEOTIDE SEQUENCE [LARGE SCALE GENOMIC DNA]</scope>
    <source>
        <strain evidence="2">STM5069sample</strain>
    </source>
</reference>
<evidence type="ECO:0000256" key="1">
    <source>
        <dbReference type="SAM" id="MobiDB-lite"/>
    </source>
</evidence>
<keyword evidence="3" id="KW-1185">Reference proteome</keyword>
<sequence>MGSPSDSRLKPRRNQVGVSTSLGVRQVDGLGAEVRSSELGAILDHCSRVTNCVTNSEKSQM</sequence>
<accession>A0ABN8K172</accession>
<name>A0ABN8K172_9HYPH</name>
<gene>
    <name evidence="2" type="ORF">MES5069_360097</name>
</gene>
<protein>
    <submittedName>
        <fullName evidence="2">Uncharacterized protein</fullName>
    </submittedName>
</protein>
<feature type="region of interest" description="Disordered" evidence="1">
    <location>
        <begin position="1"/>
        <end position="20"/>
    </location>
</feature>
<evidence type="ECO:0000313" key="2">
    <source>
        <dbReference type="EMBL" id="CAH2402981.1"/>
    </source>
</evidence>
<organism evidence="2 3">
    <name type="scientific">Mesorhizobium escarrei</name>
    <dbReference type="NCBI Taxonomy" id="666018"/>
    <lineage>
        <taxon>Bacteria</taxon>
        <taxon>Pseudomonadati</taxon>
        <taxon>Pseudomonadota</taxon>
        <taxon>Alphaproteobacteria</taxon>
        <taxon>Hyphomicrobiales</taxon>
        <taxon>Phyllobacteriaceae</taxon>
        <taxon>Mesorhizobium</taxon>
    </lineage>
</organism>
<dbReference type="Proteomes" id="UP001153050">
    <property type="component" value="Unassembled WGS sequence"/>
</dbReference>